<protein>
    <submittedName>
        <fullName evidence="1">Uncharacterized protein</fullName>
    </submittedName>
</protein>
<name>A0A2V5IET4_9EURO</name>
<evidence type="ECO:0000313" key="1">
    <source>
        <dbReference type="EMBL" id="PYI35189.1"/>
    </source>
</evidence>
<evidence type="ECO:0000313" key="2">
    <source>
        <dbReference type="Proteomes" id="UP000248817"/>
    </source>
</evidence>
<dbReference type="Proteomes" id="UP000248817">
    <property type="component" value="Unassembled WGS sequence"/>
</dbReference>
<dbReference type="EMBL" id="KZ825471">
    <property type="protein sequence ID" value="PYI35189.1"/>
    <property type="molecule type" value="Genomic_DNA"/>
</dbReference>
<accession>A0A2V5IET4</accession>
<sequence>MDWNRDPICRRPPLDFAFSVLVDAIAFTSSEGFSSGYCRCIPKVFSIDNCSCRYPLKVLDQEVDGLVKGDYSVLSKFPPLLPASKLNYRLSRYPVQRRSHLDASPIPLSHFSWQHRRVSVSLVFVSGVYLRTSHHRSSDGDTSTVRLRLN</sequence>
<dbReference type="AlphaFoldDB" id="A0A2V5IET4"/>
<gene>
    <name evidence="1" type="ORF">BP00DRAFT_268239</name>
</gene>
<proteinExistence type="predicted"/>
<organism evidence="1 2">
    <name type="scientific">Aspergillus indologenus CBS 114.80</name>
    <dbReference type="NCBI Taxonomy" id="1450541"/>
    <lineage>
        <taxon>Eukaryota</taxon>
        <taxon>Fungi</taxon>
        <taxon>Dikarya</taxon>
        <taxon>Ascomycota</taxon>
        <taxon>Pezizomycotina</taxon>
        <taxon>Eurotiomycetes</taxon>
        <taxon>Eurotiomycetidae</taxon>
        <taxon>Eurotiales</taxon>
        <taxon>Aspergillaceae</taxon>
        <taxon>Aspergillus</taxon>
        <taxon>Aspergillus subgen. Circumdati</taxon>
    </lineage>
</organism>
<reference evidence="1 2" key="1">
    <citation type="submission" date="2018-02" db="EMBL/GenBank/DDBJ databases">
        <title>The genomes of Aspergillus section Nigri reveals drivers in fungal speciation.</title>
        <authorList>
            <consortium name="DOE Joint Genome Institute"/>
            <person name="Vesth T.C."/>
            <person name="Nybo J."/>
            <person name="Theobald S."/>
            <person name="Brandl J."/>
            <person name="Frisvad J.C."/>
            <person name="Nielsen K.F."/>
            <person name="Lyhne E.K."/>
            <person name="Kogle M.E."/>
            <person name="Kuo A."/>
            <person name="Riley R."/>
            <person name="Clum A."/>
            <person name="Nolan M."/>
            <person name="Lipzen A."/>
            <person name="Salamov A."/>
            <person name="Henrissat B."/>
            <person name="Wiebenga A."/>
            <person name="De vries R.P."/>
            <person name="Grigoriev I.V."/>
            <person name="Mortensen U.H."/>
            <person name="Andersen M.R."/>
            <person name="Baker S.E."/>
        </authorList>
    </citation>
    <scope>NUCLEOTIDE SEQUENCE [LARGE SCALE GENOMIC DNA]</scope>
    <source>
        <strain evidence="1 2">CBS 114.80</strain>
    </source>
</reference>
<keyword evidence="2" id="KW-1185">Reference proteome</keyword>